<dbReference type="InParanoid" id="U5GLQ8"/>
<evidence type="ECO:0000313" key="2">
    <source>
        <dbReference type="EMBL" id="PNT50337.1"/>
    </source>
</evidence>
<name>U5GLQ8_POPTR</name>
<keyword evidence="1" id="KW-0472">Membrane</keyword>
<accession>U5GLQ8</accession>
<keyword evidence="1" id="KW-0812">Transmembrane</keyword>
<protein>
    <submittedName>
        <fullName evidence="2">Uncharacterized protein</fullName>
    </submittedName>
</protein>
<proteinExistence type="predicted"/>
<feature type="transmembrane region" description="Helical" evidence="1">
    <location>
        <begin position="6"/>
        <end position="31"/>
    </location>
</feature>
<sequence>MALSKALVYFIPLFCLDKTLFLNLMLSFVHFPDWKSLKRRDIRICILFPPSKINF</sequence>
<dbReference type="HOGENOM" id="CLU_3035923_0_0_1"/>
<gene>
    <name evidence="2" type="ORF">POPTR_002G181200</name>
</gene>
<reference evidence="2 3" key="1">
    <citation type="journal article" date="2006" name="Science">
        <title>The genome of black cottonwood, Populus trichocarpa (Torr. &amp; Gray).</title>
        <authorList>
            <person name="Tuskan G.A."/>
            <person name="Difazio S."/>
            <person name="Jansson S."/>
            <person name="Bohlmann J."/>
            <person name="Grigoriev I."/>
            <person name="Hellsten U."/>
            <person name="Putnam N."/>
            <person name="Ralph S."/>
            <person name="Rombauts S."/>
            <person name="Salamov A."/>
            <person name="Schein J."/>
            <person name="Sterck L."/>
            <person name="Aerts A."/>
            <person name="Bhalerao R.R."/>
            <person name="Bhalerao R.P."/>
            <person name="Blaudez D."/>
            <person name="Boerjan W."/>
            <person name="Brun A."/>
            <person name="Brunner A."/>
            <person name="Busov V."/>
            <person name="Campbell M."/>
            <person name="Carlson J."/>
            <person name="Chalot M."/>
            <person name="Chapman J."/>
            <person name="Chen G.L."/>
            <person name="Cooper D."/>
            <person name="Coutinho P.M."/>
            <person name="Couturier J."/>
            <person name="Covert S."/>
            <person name="Cronk Q."/>
            <person name="Cunningham R."/>
            <person name="Davis J."/>
            <person name="Degroeve S."/>
            <person name="Dejardin A."/>
            <person name="Depamphilis C."/>
            <person name="Detter J."/>
            <person name="Dirks B."/>
            <person name="Dubchak I."/>
            <person name="Duplessis S."/>
            <person name="Ehlting J."/>
            <person name="Ellis B."/>
            <person name="Gendler K."/>
            <person name="Goodstein D."/>
            <person name="Gribskov M."/>
            <person name="Grimwood J."/>
            <person name="Groover A."/>
            <person name="Gunter L."/>
            <person name="Hamberger B."/>
            <person name="Heinze B."/>
            <person name="Helariutta Y."/>
            <person name="Henrissat B."/>
            <person name="Holligan D."/>
            <person name="Holt R."/>
            <person name="Huang W."/>
            <person name="Islam-Faridi N."/>
            <person name="Jones S."/>
            <person name="Jones-Rhoades M."/>
            <person name="Jorgensen R."/>
            <person name="Joshi C."/>
            <person name="Kangasjarvi J."/>
            <person name="Karlsson J."/>
            <person name="Kelleher C."/>
            <person name="Kirkpatrick R."/>
            <person name="Kirst M."/>
            <person name="Kohler A."/>
            <person name="Kalluri U."/>
            <person name="Larimer F."/>
            <person name="Leebens-Mack J."/>
            <person name="Leple J.C."/>
            <person name="Locascio P."/>
            <person name="Lou Y."/>
            <person name="Lucas S."/>
            <person name="Martin F."/>
            <person name="Montanini B."/>
            <person name="Napoli C."/>
            <person name="Nelson D.R."/>
            <person name="Nelson C."/>
            <person name="Nieminen K."/>
            <person name="Nilsson O."/>
            <person name="Pereda V."/>
            <person name="Peter G."/>
            <person name="Philippe R."/>
            <person name="Pilate G."/>
            <person name="Poliakov A."/>
            <person name="Razumovskaya J."/>
            <person name="Richardson P."/>
            <person name="Rinaldi C."/>
            <person name="Ritland K."/>
            <person name="Rouze P."/>
            <person name="Ryaboy D."/>
            <person name="Schmutz J."/>
            <person name="Schrader J."/>
            <person name="Segerman B."/>
            <person name="Shin H."/>
            <person name="Siddiqui A."/>
            <person name="Sterky F."/>
            <person name="Terry A."/>
            <person name="Tsai C.J."/>
            <person name="Uberbacher E."/>
            <person name="Unneberg P."/>
            <person name="Vahala J."/>
            <person name="Wall K."/>
            <person name="Wessler S."/>
            <person name="Yang G."/>
            <person name="Yin T."/>
            <person name="Douglas C."/>
            <person name="Marra M."/>
            <person name="Sandberg G."/>
            <person name="Van de Peer Y."/>
            <person name="Rokhsar D."/>
        </authorList>
    </citation>
    <scope>NUCLEOTIDE SEQUENCE [LARGE SCALE GENOMIC DNA]</scope>
    <source>
        <strain evidence="3">cv. Nisqually</strain>
    </source>
</reference>
<dbReference type="Proteomes" id="UP000006729">
    <property type="component" value="Chromosome 2"/>
</dbReference>
<dbReference type="AlphaFoldDB" id="U5GLQ8"/>
<keyword evidence="3" id="KW-1185">Reference proteome</keyword>
<organism evidence="2 3">
    <name type="scientific">Populus trichocarpa</name>
    <name type="common">Western balsam poplar</name>
    <name type="synonym">Populus balsamifera subsp. trichocarpa</name>
    <dbReference type="NCBI Taxonomy" id="3694"/>
    <lineage>
        <taxon>Eukaryota</taxon>
        <taxon>Viridiplantae</taxon>
        <taxon>Streptophyta</taxon>
        <taxon>Embryophyta</taxon>
        <taxon>Tracheophyta</taxon>
        <taxon>Spermatophyta</taxon>
        <taxon>Magnoliopsida</taxon>
        <taxon>eudicotyledons</taxon>
        <taxon>Gunneridae</taxon>
        <taxon>Pentapetalae</taxon>
        <taxon>rosids</taxon>
        <taxon>fabids</taxon>
        <taxon>Malpighiales</taxon>
        <taxon>Salicaceae</taxon>
        <taxon>Saliceae</taxon>
        <taxon>Populus</taxon>
    </lineage>
</organism>
<keyword evidence="1" id="KW-1133">Transmembrane helix</keyword>
<evidence type="ECO:0000313" key="3">
    <source>
        <dbReference type="Proteomes" id="UP000006729"/>
    </source>
</evidence>
<evidence type="ECO:0000256" key="1">
    <source>
        <dbReference type="SAM" id="Phobius"/>
    </source>
</evidence>
<dbReference type="EMBL" id="CM009291">
    <property type="protein sequence ID" value="PNT50337.1"/>
    <property type="molecule type" value="Genomic_DNA"/>
</dbReference>